<dbReference type="OMA" id="MCLESRH"/>
<accession>G0S6K7</accession>
<proteinExistence type="predicted"/>
<dbReference type="Proteomes" id="UP000008066">
    <property type="component" value="Unassembled WGS sequence"/>
</dbReference>
<name>G0S6K7_CHATD</name>
<dbReference type="RefSeq" id="XP_006693114.1">
    <property type="nucleotide sequence ID" value="XM_006693051.1"/>
</dbReference>
<feature type="region of interest" description="Disordered" evidence="1">
    <location>
        <begin position="91"/>
        <end position="174"/>
    </location>
</feature>
<keyword evidence="3" id="KW-1185">Reference proteome</keyword>
<feature type="compositionally biased region" description="Polar residues" evidence="1">
    <location>
        <begin position="149"/>
        <end position="170"/>
    </location>
</feature>
<dbReference type="GeneID" id="18256694"/>
<protein>
    <submittedName>
        <fullName evidence="2">Uncharacterized protein</fullName>
    </submittedName>
</protein>
<feature type="compositionally biased region" description="Basic and acidic residues" evidence="1">
    <location>
        <begin position="26"/>
        <end position="36"/>
    </location>
</feature>
<evidence type="ECO:0000313" key="2">
    <source>
        <dbReference type="EMBL" id="EGS20818.1"/>
    </source>
</evidence>
<feature type="compositionally biased region" description="Low complexity" evidence="1">
    <location>
        <begin position="1"/>
        <end position="10"/>
    </location>
</feature>
<evidence type="ECO:0000313" key="3">
    <source>
        <dbReference type="Proteomes" id="UP000008066"/>
    </source>
</evidence>
<dbReference type="KEGG" id="cthr:CTHT_0026560"/>
<dbReference type="HOGENOM" id="CLU_015358_0_0_1"/>
<dbReference type="EMBL" id="GL988041">
    <property type="protein sequence ID" value="EGS20818.1"/>
    <property type="molecule type" value="Genomic_DNA"/>
</dbReference>
<dbReference type="AlphaFoldDB" id="G0S6K7"/>
<feature type="region of interest" description="Disordered" evidence="1">
    <location>
        <begin position="1"/>
        <end position="36"/>
    </location>
</feature>
<evidence type="ECO:0000256" key="1">
    <source>
        <dbReference type="SAM" id="MobiDB-lite"/>
    </source>
</evidence>
<dbReference type="STRING" id="759272.G0S6K7"/>
<sequence length="910" mass="101363">MESRSSSSSSDFPHTDHPLSQSIPIDKTEVPLSEREHRLSRSLPILRFPKPQGSQELANWISNSYQIIIQSPAMPDESNLADSAFEIIHNTDTESQDGQLTESTSSLPISRSDDVESLDGTESHYNSETDDEEALESSHASSIRYADQALQSPSPQLPASTLHHGSSTDGSGVMVGSIEFQEDNREHKSDSTILLEKISVKHAIKDFNEEESAALARTLGLPNAPKRLVVTVRQTMSQSYLSTEKPLRVLYVGRAEAQRSIILKVCNAIWVSPKNSDKDADYFNSHREGLYNIIPISSFGPNPELDLMEASHYQIKVEHCTSAHETIYEGSSFPNDTVYSITLEHDRTYTSSFSPSGSRIQPKWDLPHIAIFYCSEKDDAESTRTRDAAWAFMKRHGVPVMFIAEQQMFKNNSNGRHWNDYIDEDTPHLCLESRDSEAPMSPQRFPIDYNSFADIDARQMNRNLTYLTGRSKSDDVCEDQASSNVFPGFGLFKNWTSLKENSTVFFQRLDLAWWIFFCVFPILLPIFGSYLIDSTVGSWRSEELSGLHAVHSTGVCPTDTNSAGFTVTKQPVVATTTTTVVINVTSTKTIQVSHAKPSTSALASALSFAGFLSDKPSDVPSDTIVKTTGSTKQTLCSVRIHSPTEFLIEIPNKNKAIWLAQGAINIDVYRGDVALRTKISSVDEGVLVELSRKEAHGLLNISVVTNRRPKINETFQLDFGKASLLNTLEEGLHRIEDGVGRVCSKLGDASQALGGMVKVPNVFMSTLEHASESLCSRAADSFHQAAYSVRKKLSLRLETAKEIRKEVGFSILQAQITSRLWWLKMQGKMDEYAAYKRNASRLLKMKFGELRKGKALQEKDTPVADNRGFLRLFPNSHRTCKGECVKGVKEPFNQHATDGGNVWLKFMGRT</sequence>
<dbReference type="OrthoDB" id="4925544at2759"/>
<organism evidence="3">
    <name type="scientific">Chaetomium thermophilum (strain DSM 1495 / CBS 144.50 / IMI 039719)</name>
    <name type="common">Thermochaetoides thermophila</name>
    <dbReference type="NCBI Taxonomy" id="759272"/>
    <lineage>
        <taxon>Eukaryota</taxon>
        <taxon>Fungi</taxon>
        <taxon>Dikarya</taxon>
        <taxon>Ascomycota</taxon>
        <taxon>Pezizomycotina</taxon>
        <taxon>Sordariomycetes</taxon>
        <taxon>Sordariomycetidae</taxon>
        <taxon>Sordariales</taxon>
        <taxon>Chaetomiaceae</taxon>
        <taxon>Thermochaetoides</taxon>
    </lineage>
</organism>
<reference evidence="2 3" key="1">
    <citation type="journal article" date="2011" name="Cell">
        <title>Insight into structure and assembly of the nuclear pore complex by utilizing the genome of a eukaryotic thermophile.</title>
        <authorList>
            <person name="Amlacher S."/>
            <person name="Sarges P."/>
            <person name="Flemming D."/>
            <person name="van Noort V."/>
            <person name="Kunze R."/>
            <person name="Devos D.P."/>
            <person name="Arumugam M."/>
            <person name="Bork P."/>
            <person name="Hurt E."/>
        </authorList>
    </citation>
    <scope>NUCLEOTIDE SEQUENCE [LARGE SCALE GENOMIC DNA]</scope>
    <source>
        <strain evidence="3">DSM 1495 / CBS 144.50 / IMI 039719</strain>
    </source>
</reference>
<feature type="compositionally biased region" description="Polar residues" evidence="1">
    <location>
        <begin position="96"/>
        <end position="109"/>
    </location>
</feature>
<gene>
    <name evidence="2" type="ORF">CTHT_0026560</name>
</gene>
<dbReference type="eggNOG" id="ENOG502S0CM">
    <property type="taxonomic scope" value="Eukaryota"/>
</dbReference>